<keyword evidence="4" id="KW-1185">Reference proteome</keyword>
<accession>A0ABM0JVG1</accession>
<name>A0ABM0JVG1_APLCA</name>
<dbReference type="SUPFAM" id="SSF52540">
    <property type="entry name" value="P-loop containing nucleoside triphosphate hydrolases"/>
    <property type="match status" value="1"/>
</dbReference>
<dbReference type="Pfam" id="PF00685">
    <property type="entry name" value="Sulfotransfer_1"/>
    <property type="match status" value="1"/>
</dbReference>
<evidence type="ECO:0000259" key="3">
    <source>
        <dbReference type="Pfam" id="PF00685"/>
    </source>
</evidence>
<evidence type="ECO:0000256" key="1">
    <source>
        <dbReference type="ARBA" id="ARBA00005771"/>
    </source>
</evidence>
<proteinExistence type="inferred from homology"/>
<dbReference type="PANTHER" id="PTHR11783">
    <property type="entry name" value="SULFOTRANSFERASE SULT"/>
    <property type="match status" value="1"/>
</dbReference>
<sequence>MISIALLIVNQGLHWHVAIIRMLQNQSTEHKPYDAFYLHKHRASFLSQQPSPRLLTTHVPFRYLPKQAFEKKIKIVYLNRNPKDVIVSYFSHRASNSGQMHYPGTFEQFYYLLLEVGYHHGHIFDNLLQFQEGQDSMPDVPIYTSMFEDMKTDPAQGVKNLNQYLGTGCSDALCEEIAEACQFRNLQPAKEGDPPGFDENEFKNGTPTFYRKGELNI</sequence>
<protein>
    <submittedName>
        <fullName evidence="5">Sulfotransferase family cytosolic 1B member 1-like</fullName>
    </submittedName>
</protein>
<keyword evidence="2" id="KW-0808">Transferase</keyword>
<evidence type="ECO:0000313" key="5">
    <source>
        <dbReference type="RefSeq" id="XP_005102487.1"/>
    </source>
</evidence>
<dbReference type="Gene3D" id="3.40.50.300">
    <property type="entry name" value="P-loop containing nucleotide triphosphate hydrolases"/>
    <property type="match status" value="1"/>
</dbReference>
<reference evidence="5" key="1">
    <citation type="submission" date="2025-08" db="UniProtKB">
        <authorList>
            <consortium name="RefSeq"/>
        </authorList>
    </citation>
    <scope>IDENTIFICATION</scope>
</reference>
<evidence type="ECO:0000313" key="4">
    <source>
        <dbReference type="Proteomes" id="UP000694888"/>
    </source>
</evidence>
<comment type="similarity">
    <text evidence="1">Belongs to the sulfotransferase 1 family.</text>
</comment>
<feature type="domain" description="Sulfotransferase" evidence="3">
    <location>
        <begin position="42"/>
        <end position="187"/>
    </location>
</feature>
<dbReference type="Proteomes" id="UP000694888">
    <property type="component" value="Unplaced"/>
</dbReference>
<dbReference type="InterPro" id="IPR000863">
    <property type="entry name" value="Sulfotransferase_dom"/>
</dbReference>
<dbReference type="InterPro" id="IPR027417">
    <property type="entry name" value="P-loop_NTPase"/>
</dbReference>
<gene>
    <name evidence="5" type="primary">LOC101853629</name>
</gene>
<dbReference type="GeneID" id="101853629"/>
<evidence type="ECO:0000256" key="2">
    <source>
        <dbReference type="ARBA" id="ARBA00022679"/>
    </source>
</evidence>
<dbReference type="RefSeq" id="XP_005102487.1">
    <property type="nucleotide sequence ID" value="XM_005102430.1"/>
</dbReference>
<organism evidence="4 5">
    <name type="scientific">Aplysia californica</name>
    <name type="common">California sea hare</name>
    <dbReference type="NCBI Taxonomy" id="6500"/>
    <lineage>
        <taxon>Eukaryota</taxon>
        <taxon>Metazoa</taxon>
        <taxon>Spiralia</taxon>
        <taxon>Lophotrochozoa</taxon>
        <taxon>Mollusca</taxon>
        <taxon>Gastropoda</taxon>
        <taxon>Heterobranchia</taxon>
        <taxon>Euthyneura</taxon>
        <taxon>Tectipleura</taxon>
        <taxon>Aplysiida</taxon>
        <taxon>Aplysioidea</taxon>
        <taxon>Aplysiidae</taxon>
        <taxon>Aplysia</taxon>
    </lineage>
</organism>